<feature type="non-terminal residue" evidence="2">
    <location>
        <position position="149"/>
    </location>
</feature>
<evidence type="ECO:0000256" key="1">
    <source>
        <dbReference type="SAM" id="MobiDB-lite"/>
    </source>
</evidence>
<sequence length="149" mass="16417">GFLHRQDLLETAAAVPGHRRPAQGPLRRGLPRHWLQRGPAPQQQSPPEGPQIQRHQQQHPQQTGEPTTPKVQLPVEAVQLGTQTARGPGPRLLRDVARLLREEPQTGHPGHPRAAVQQHLHGGGRVRHNVLRSRVPRSARGGGGTLQLY</sequence>
<reference evidence="2" key="1">
    <citation type="journal article" date="2015" name="Syst. Entomol.">
        <title>The beetle tree of life reveals that Coleoptera survived end-Permian mass extinction to diversify during the Cretaceous terrestrial revolution.</title>
        <authorList>
            <person name="McKenna D.D."/>
            <person name="Wild A.L."/>
            <person name="Kandad K."/>
            <person name="Bellamy C.L."/>
            <person name="Beutel R.G."/>
            <person name="Caterino M.S."/>
            <person name="Farnum C.W."/>
            <person name="Hawks D.C."/>
            <person name="Ivie M.A."/>
            <person name="Jameson M.L."/>
            <person name="Leschen R.A.B."/>
            <person name="Marvaldi A.E."/>
            <person name="McHugh J.V."/>
            <person name="Newton A.F."/>
            <person name="Robertson J.A."/>
            <person name="Thayer M.K."/>
            <person name="Whiting M.F."/>
            <person name="Lawrence J.F."/>
            <person name="Slipinski A."/>
            <person name="Maddison D.R."/>
            <person name="Farrell B.D."/>
        </authorList>
    </citation>
    <scope>NUCLEOTIDE SEQUENCE</scope>
</reference>
<proteinExistence type="predicted"/>
<protein>
    <submittedName>
        <fullName evidence="2">Wingless</fullName>
    </submittedName>
</protein>
<accession>A0A1B1VZI1</accession>
<feature type="compositionally biased region" description="Low complexity" evidence="1">
    <location>
        <begin position="50"/>
        <end position="69"/>
    </location>
</feature>
<name>A0A1B1VZI1_9CUCU</name>
<feature type="non-terminal residue" evidence="2">
    <location>
        <position position="1"/>
    </location>
</feature>
<evidence type="ECO:0000313" key="2">
    <source>
        <dbReference type="EMBL" id="ANW45167.1"/>
    </source>
</evidence>
<feature type="region of interest" description="Disordered" evidence="1">
    <location>
        <begin position="1"/>
        <end position="91"/>
    </location>
</feature>
<feature type="region of interest" description="Disordered" evidence="1">
    <location>
        <begin position="103"/>
        <end position="122"/>
    </location>
</feature>
<dbReference type="EMBL" id="KP813554">
    <property type="protein sequence ID" value="ANW45167.1"/>
    <property type="molecule type" value="Genomic_DNA"/>
</dbReference>
<dbReference type="AlphaFoldDB" id="A0A1B1VZI1"/>
<organism evidence="2">
    <name type="scientific">Pycnomerus sp. DDM0895</name>
    <dbReference type="NCBI Taxonomy" id="1735894"/>
    <lineage>
        <taxon>Eukaryota</taxon>
        <taxon>Metazoa</taxon>
        <taxon>Ecdysozoa</taxon>
        <taxon>Arthropoda</taxon>
        <taxon>Hexapoda</taxon>
        <taxon>Insecta</taxon>
        <taxon>Pterygota</taxon>
        <taxon>Neoptera</taxon>
        <taxon>Endopterygota</taxon>
        <taxon>Coleoptera</taxon>
        <taxon>Polyphaga</taxon>
        <taxon>Cucujiformia</taxon>
        <taxon>Zopheridae</taxon>
        <taxon>Zopherinae</taxon>
        <taxon>Pycnomerini</taxon>
        <taxon>Pycnomerus</taxon>
    </lineage>
</organism>